<dbReference type="GO" id="GO:1990904">
    <property type="term" value="C:ribonucleoprotein complex"/>
    <property type="evidence" value="ECO:0007669"/>
    <property type="project" value="UniProtKB-KW"/>
</dbReference>
<dbReference type="Pfam" id="PF01775">
    <property type="entry name" value="Ribosomal_L18A"/>
    <property type="match status" value="1"/>
</dbReference>
<dbReference type="FunFam" id="3.10.20.10:FF:000001">
    <property type="entry name" value="60S ribosomal protein L18a"/>
    <property type="match status" value="1"/>
</dbReference>
<accession>A0A023BA78</accession>
<dbReference type="EMBL" id="AFNH02000310">
    <property type="protein sequence ID" value="EZG78153.1"/>
    <property type="molecule type" value="Genomic_DNA"/>
</dbReference>
<proteinExistence type="inferred from homology"/>
<dbReference type="SUPFAM" id="SSF160374">
    <property type="entry name" value="RplX-like"/>
    <property type="match status" value="1"/>
</dbReference>
<dbReference type="Gene3D" id="3.10.20.10">
    <property type="match status" value="2"/>
</dbReference>
<reference evidence="6" key="1">
    <citation type="submission" date="2013-12" db="EMBL/GenBank/DDBJ databases">
        <authorList>
            <person name="Omoto C.K."/>
            <person name="Sibley D."/>
            <person name="Venepally P."/>
            <person name="Hadjithomas M."/>
            <person name="Karamycheva S."/>
            <person name="Brunk B."/>
            <person name="Roos D."/>
            <person name="Caler E."/>
            <person name="Lorenzi H."/>
        </authorList>
    </citation>
    <scope>NUCLEOTIDE SEQUENCE</scope>
</reference>
<dbReference type="GeneID" id="22911561"/>
<dbReference type="GO" id="GO:0006412">
    <property type="term" value="P:translation"/>
    <property type="evidence" value="ECO:0007669"/>
    <property type="project" value="InterPro"/>
</dbReference>
<evidence type="ECO:0000256" key="2">
    <source>
        <dbReference type="ARBA" id="ARBA00022980"/>
    </source>
</evidence>
<keyword evidence="7" id="KW-1185">Reference proteome</keyword>
<dbReference type="PANTHER" id="PTHR10052">
    <property type="entry name" value="60S RIBOSOMAL PROTEIN L18A"/>
    <property type="match status" value="1"/>
</dbReference>
<evidence type="ECO:0000256" key="1">
    <source>
        <dbReference type="ARBA" id="ARBA00009362"/>
    </source>
</evidence>
<gene>
    <name evidence="6" type="ORF">GNI_040550</name>
</gene>
<dbReference type="InterPro" id="IPR028877">
    <property type="entry name" value="Ribosomal_eL20"/>
</dbReference>
<dbReference type="HAMAP" id="MF_00273">
    <property type="entry name" value="Ribosomal_eL20"/>
    <property type="match status" value="1"/>
</dbReference>
<name>A0A023BA78_GRENI</name>
<protein>
    <recommendedName>
        <fullName evidence="4">60S ribosomal protein L18a</fullName>
    </recommendedName>
</protein>
<dbReference type="OrthoDB" id="1294322at2759"/>
<comment type="caution">
    <text evidence="6">The sequence shown here is derived from an EMBL/GenBank/DDBJ whole genome shotgun (WGS) entry which is preliminary data.</text>
</comment>
<evidence type="ECO:0000313" key="6">
    <source>
        <dbReference type="EMBL" id="EZG78153.1"/>
    </source>
</evidence>
<dbReference type="OMA" id="CIFAKND"/>
<evidence type="ECO:0000313" key="7">
    <source>
        <dbReference type="Proteomes" id="UP000019763"/>
    </source>
</evidence>
<comment type="similarity">
    <text evidence="1 4">Belongs to the eukaryotic ribosomal protein eL20 family.</text>
</comment>
<dbReference type="AlphaFoldDB" id="A0A023BA78"/>
<dbReference type="eggNOG" id="KOG0829">
    <property type="taxonomic scope" value="Eukaryota"/>
</dbReference>
<evidence type="ECO:0000256" key="3">
    <source>
        <dbReference type="ARBA" id="ARBA00023274"/>
    </source>
</evidence>
<dbReference type="RefSeq" id="XP_011129439.1">
    <property type="nucleotide sequence ID" value="XM_011131137.1"/>
</dbReference>
<keyword evidence="2 4" id="KW-0689">Ribosomal protein</keyword>
<dbReference type="PIRSF" id="PIRSF002190">
    <property type="entry name" value="Ribosomal_L18a"/>
    <property type="match status" value="1"/>
</dbReference>
<dbReference type="VEuPathDB" id="CryptoDB:GNI_040550"/>
<evidence type="ECO:0000259" key="5">
    <source>
        <dbReference type="Pfam" id="PF01775"/>
    </source>
</evidence>
<dbReference type="GO" id="GO:0005840">
    <property type="term" value="C:ribosome"/>
    <property type="evidence" value="ECO:0007669"/>
    <property type="project" value="UniProtKB-KW"/>
</dbReference>
<dbReference type="GO" id="GO:0003735">
    <property type="term" value="F:structural constituent of ribosome"/>
    <property type="evidence" value="ECO:0007669"/>
    <property type="project" value="InterPro"/>
</dbReference>
<organism evidence="6 7">
    <name type="scientific">Gregarina niphandrodes</name>
    <name type="common">Septate eugregarine</name>
    <dbReference type="NCBI Taxonomy" id="110365"/>
    <lineage>
        <taxon>Eukaryota</taxon>
        <taxon>Sar</taxon>
        <taxon>Alveolata</taxon>
        <taxon>Apicomplexa</taxon>
        <taxon>Conoidasida</taxon>
        <taxon>Gregarinasina</taxon>
        <taxon>Eugregarinorida</taxon>
        <taxon>Gregarinidae</taxon>
        <taxon>Gregarina</taxon>
    </lineage>
</organism>
<keyword evidence="3 4" id="KW-0687">Ribonucleoprotein</keyword>
<evidence type="ECO:0000256" key="4">
    <source>
        <dbReference type="PIRNR" id="PIRNR002190"/>
    </source>
</evidence>
<dbReference type="InterPro" id="IPR023573">
    <property type="entry name" value="Ribosomal_eL20_dom"/>
</dbReference>
<feature type="domain" description="Large ribosomal subunit protein eL20" evidence="5">
    <location>
        <begin position="15"/>
        <end position="138"/>
    </location>
</feature>
<dbReference type="InterPro" id="IPR021138">
    <property type="entry name" value="Ribosomal_eL20_eukaryotes"/>
</dbReference>
<sequence>MVGTIVADKSMQMRLKQFVVSGRALPTEREPEPAVYRMTIFARDSVVAKSRYWYFRKRLHGVKKNRGEILDVEVKPEEETDAVKNYGIWLRYDSRTCTINMYKEFRDITKAGALSQMYSEMAGRHRAQGRSIQVLKIKELTEEEVKRPQILQLLPADLKFPHVKRLPLCNKNRRTKFQARRPTTFHN</sequence>
<dbReference type="Proteomes" id="UP000019763">
    <property type="component" value="Unassembled WGS sequence"/>
</dbReference>